<reference evidence="2" key="1">
    <citation type="submission" date="2016-12" db="EMBL/GenBank/DDBJ databases">
        <authorList>
            <person name="Meng X."/>
        </authorList>
    </citation>
    <scope>NUCLEOTIDE SEQUENCE [LARGE SCALE GENOMIC DNA]</scope>
    <source>
        <strain evidence="2">DSM 20732</strain>
    </source>
</reference>
<dbReference type="OrthoDB" id="5192608at2"/>
<sequence>MYRGGSLYVTHTHLVFNPHHTNLAVEMSRLWIPLQEIKSTRAHQRKLTAILTVSTVRGIDIDFVCWSRSKVIAAIKQAQQQLGSPGYNQPM</sequence>
<protein>
    <recommendedName>
        <fullName evidence="3">GRAM domain-containing protein</fullName>
    </recommendedName>
</protein>
<evidence type="ECO:0000313" key="1">
    <source>
        <dbReference type="EMBL" id="OKL52512.1"/>
    </source>
</evidence>
<dbReference type="Proteomes" id="UP000185612">
    <property type="component" value="Unassembled WGS sequence"/>
</dbReference>
<dbReference type="AlphaFoldDB" id="A0A1Q5PYH1"/>
<keyword evidence="2" id="KW-1185">Reference proteome</keyword>
<accession>A0A1Q5PYH1</accession>
<gene>
    <name evidence="1" type="ORF">BSZ40_02640</name>
</gene>
<dbReference type="EMBL" id="MQVS01000002">
    <property type="protein sequence ID" value="OKL52512.1"/>
    <property type="molecule type" value="Genomic_DNA"/>
</dbReference>
<organism evidence="1 2">
    <name type="scientific">Buchananella hordeovulneris</name>
    <dbReference type="NCBI Taxonomy" id="52770"/>
    <lineage>
        <taxon>Bacteria</taxon>
        <taxon>Bacillati</taxon>
        <taxon>Actinomycetota</taxon>
        <taxon>Actinomycetes</taxon>
        <taxon>Actinomycetales</taxon>
        <taxon>Actinomycetaceae</taxon>
        <taxon>Buchananella</taxon>
    </lineage>
</organism>
<comment type="caution">
    <text evidence="1">The sequence shown here is derived from an EMBL/GenBank/DDBJ whole genome shotgun (WGS) entry which is preliminary data.</text>
</comment>
<evidence type="ECO:0008006" key="3">
    <source>
        <dbReference type="Google" id="ProtNLM"/>
    </source>
</evidence>
<name>A0A1Q5PYH1_9ACTO</name>
<proteinExistence type="predicted"/>
<evidence type="ECO:0000313" key="2">
    <source>
        <dbReference type="Proteomes" id="UP000185612"/>
    </source>
</evidence>